<sequence length="264" mass="28732">MGLFIVSEIPAFPMPPKRVTASDRLVGFRQDGRSLESRCNLILFLNCSEFVIEEVLDRSYDPRPVTPETQAAWPVRQSSFSSAYPSSEHSPDVLLDPKPRMANEKSSAGPRWSKRKRKKAAKQPQSPEFSASVQPQSPELSASVQPQSPEFSASVQPQSPEFSAAEQPKALAIEEGDWLIDFWAEPAPSPLDLTPCFAEPAPCFTEPAPSFHESAPLRASPSQLRASTSPLHASMSPLQPPPSPLAQLTSPIQPVSPLLSTSPP</sequence>
<keyword evidence="3" id="KW-1185">Reference proteome</keyword>
<feature type="region of interest" description="Disordered" evidence="1">
    <location>
        <begin position="81"/>
        <end position="170"/>
    </location>
</feature>
<accession>A0A3N0XCM1</accession>
<dbReference type="AlphaFoldDB" id="A0A3N0XCM1"/>
<dbReference type="Proteomes" id="UP000281406">
    <property type="component" value="Unassembled WGS sequence"/>
</dbReference>
<evidence type="ECO:0000313" key="3">
    <source>
        <dbReference type="Proteomes" id="UP000281406"/>
    </source>
</evidence>
<protein>
    <submittedName>
        <fullName evidence="2">Uncharacterized protein</fullName>
    </submittedName>
</protein>
<feature type="region of interest" description="Disordered" evidence="1">
    <location>
        <begin position="198"/>
        <end position="264"/>
    </location>
</feature>
<feature type="compositionally biased region" description="Polar residues" evidence="1">
    <location>
        <begin position="128"/>
        <end position="161"/>
    </location>
</feature>
<feature type="compositionally biased region" description="Polar residues" evidence="1">
    <location>
        <begin position="220"/>
        <end position="231"/>
    </location>
</feature>
<organism evidence="2 3">
    <name type="scientific">Anabarilius grahami</name>
    <name type="common">Kanglang fish</name>
    <name type="synonym">Barilius grahami</name>
    <dbReference type="NCBI Taxonomy" id="495550"/>
    <lineage>
        <taxon>Eukaryota</taxon>
        <taxon>Metazoa</taxon>
        <taxon>Chordata</taxon>
        <taxon>Craniata</taxon>
        <taxon>Vertebrata</taxon>
        <taxon>Euteleostomi</taxon>
        <taxon>Actinopterygii</taxon>
        <taxon>Neopterygii</taxon>
        <taxon>Teleostei</taxon>
        <taxon>Ostariophysi</taxon>
        <taxon>Cypriniformes</taxon>
        <taxon>Xenocyprididae</taxon>
        <taxon>Xenocypridinae</taxon>
        <taxon>Xenocypridinae incertae sedis</taxon>
        <taxon>Anabarilius</taxon>
    </lineage>
</organism>
<proteinExistence type="predicted"/>
<name>A0A3N0XCM1_ANAGA</name>
<reference evidence="2 3" key="1">
    <citation type="submission" date="2018-10" db="EMBL/GenBank/DDBJ databases">
        <title>Genome assembly for a Yunnan-Guizhou Plateau 3E fish, Anabarilius grahami (Regan), and its evolutionary and genetic applications.</title>
        <authorList>
            <person name="Jiang W."/>
        </authorList>
    </citation>
    <scope>NUCLEOTIDE SEQUENCE [LARGE SCALE GENOMIC DNA]</scope>
    <source>
        <strain evidence="2">AG-KIZ</strain>
        <tissue evidence="2">Muscle</tissue>
    </source>
</reference>
<dbReference type="EMBL" id="RJVU01080398">
    <property type="protein sequence ID" value="ROI15080.1"/>
    <property type="molecule type" value="Genomic_DNA"/>
</dbReference>
<gene>
    <name evidence="2" type="ORF">DPX16_15521</name>
</gene>
<feature type="compositionally biased region" description="Basic residues" evidence="1">
    <location>
        <begin position="112"/>
        <end position="121"/>
    </location>
</feature>
<evidence type="ECO:0000313" key="2">
    <source>
        <dbReference type="EMBL" id="ROI15080.1"/>
    </source>
</evidence>
<comment type="caution">
    <text evidence="2">The sequence shown here is derived from an EMBL/GenBank/DDBJ whole genome shotgun (WGS) entry which is preliminary data.</text>
</comment>
<evidence type="ECO:0000256" key="1">
    <source>
        <dbReference type="SAM" id="MobiDB-lite"/>
    </source>
</evidence>
<feature type="compositionally biased region" description="Basic and acidic residues" evidence="1">
    <location>
        <begin position="89"/>
        <end position="103"/>
    </location>
</feature>